<protein>
    <submittedName>
        <fullName evidence="1">Uncharacterized protein</fullName>
    </submittedName>
</protein>
<dbReference type="Proteomes" id="UP001164250">
    <property type="component" value="Chromosome 12"/>
</dbReference>
<reference evidence="2" key="1">
    <citation type="journal article" date="2023" name="G3 (Bethesda)">
        <title>Genome assembly and association tests identify interacting loci associated with vigor, precocity, and sex in interspecific pistachio rootstocks.</title>
        <authorList>
            <person name="Palmer W."/>
            <person name="Jacygrad E."/>
            <person name="Sagayaradj S."/>
            <person name="Cavanaugh K."/>
            <person name="Han R."/>
            <person name="Bertier L."/>
            <person name="Beede B."/>
            <person name="Kafkas S."/>
            <person name="Golino D."/>
            <person name="Preece J."/>
            <person name="Michelmore R."/>
        </authorList>
    </citation>
    <scope>NUCLEOTIDE SEQUENCE [LARGE SCALE GENOMIC DNA]</scope>
</reference>
<evidence type="ECO:0000313" key="2">
    <source>
        <dbReference type="Proteomes" id="UP001164250"/>
    </source>
</evidence>
<sequence length="89" mass="10299">MQKFHSLASFILPSCYVILLPFVGCSSHEEFSQSSRNHKISKEENIHKVIKFCSIESSDGIKYYSSWSSLVDFNRVLNACWDTNYQNVQ</sequence>
<evidence type="ECO:0000313" key="1">
    <source>
        <dbReference type="EMBL" id="KAJ0081837.1"/>
    </source>
</evidence>
<dbReference type="EMBL" id="CM047908">
    <property type="protein sequence ID" value="KAJ0081837.1"/>
    <property type="molecule type" value="Genomic_DNA"/>
</dbReference>
<proteinExistence type="predicted"/>
<comment type="caution">
    <text evidence="1">The sequence shown here is derived from an EMBL/GenBank/DDBJ whole genome shotgun (WGS) entry which is preliminary data.</text>
</comment>
<accession>A0ACC1A4U4</accession>
<keyword evidence="2" id="KW-1185">Reference proteome</keyword>
<organism evidence="1 2">
    <name type="scientific">Pistacia atlantica</name>
    <dbReference type="NCBI Taxonomy" id="434234"/>
    <lineage>
        <taxon>Eukaryota</taxon>
        <taxon>Viridiplantae</taxon>
        <taxon>Streptophyta</taxon>
        <taxon>Embryophyta</taxon>
        <taxon>Tracheophyta</taxon>
        <taxon>Spermatophyta</taxon>
        <taxon>Magnoliopsida</taxon>
        <taxon>eudicotyledons</taxon>
        <taxon>Gunneridae</taxon>
        <taxon>Pentapetalae</taxon>
        <taxon>rosids</taxon>
        <taxon>malvids</taxon>
        <taxon>Sapindales</taxon>
        <taxon>Anacardiaceae</taxon>
        <taxon>Pistacia</taxon>
    </lineage>
</organism>
<gene>
    <name evidence="1" type="ORF">Patl1_10082</name>
</gene>
<name>A0ACC1A4U4_9ROSI</name>